<keyword evidence="2" id="KW-1185">Reference proteome</keyword>
<dbReference type="EMBL" id="SJDU01000067">
    <property type="protein sequence ID" value="TKZ35677.1"/>
    <property type="molecule type" value="Genomic_DNA"/>
</dbReference>
<organism evidence="1 2">
    <name type="scientific">Brachyspira catarrhinii</name>
    <dbReference type="NCBI Taxonomy" id="2528966"/>
    <lineage>
        <taxon>Bacteria</taxon>
        <taxon>Pseudomonadati</taxon>
        <taxon>Spirochaetota</taxon>
        <taxon>Spirochaetia</taxon>
        <taxon>Brachyspirales</taxon>
        <taxon>Brachyspiraceae</taxon>
        <taxon>Brachyspira</taxon>
    </lineage>
</organism>
<evidence type="ECO:0000313" key="2">
    <source>
        <dbReference type="Proteomes" id="UP000310168"/>
    </source>
</evidence>
<protein>
    <submittedName>
        <fullName evidence="1">Uncharacterized protein</fullName>
    </submittedName>
</protein>
<evidence type="ECO:0000313" key="1">
    <source>
        <dbReference type="EMBL" id="TKZ35677.1"/>
    </source>
</evidence>
<accession>A0ABY2TS32</accession>
<reference evidence="1 2" key="1">
    <citation type="journal article" date="2019" name="Anaerobe">
        <title>Brachyspira catarrhinii sp. nov., an anaerobic intestinal spirochaete isolated from vervet monkeys may have been misidentified as Brachyspira aalborgi in previous studies.</title>
        <authorList>
            <person name="Phillips N.D."/>
            <person name="La T."/>
            <person name="Hampson D.J."/>
        </authorList>
    </citation>
    <scope>NUCLEOTIDE SEQUENCE [LARGE SCALE GENOMIC DNA]</scope>
    <source>
        <strain evidence="1 2">Z12</strain>
    </source>
</reference>
<name>A0ABY2TS32_9SPIR</name>
<sequence length="60" mass="7231">MELEIGNEHIFMINRLIEDFNRIYKNAYNKKNNESSLSYIMDIENTNLDLMKTIDINDFK</sequence>
<comment type="caution">
    <text evidence="1">The sequence shown here is derived from an EMBL/GenBank/DDBJ whole genome shotgun (WGS) entry which is preliminary data.</text>
</comment>
<dbReference type="RefSeq" id="WP_137997832.1">
    <property type="nucleotide sequence ID" value="NZ_SJDU01000067.1"/>
</dbReference>
<proteinExistence type="predicted"/>
<dbReference type="Proteomes" id="UP000310168">
    <property type="component" value="Unassembled WGS sequence"/>
</dbReference>
<gene>
    <name evidence="1" type="ORF">EZH24_03970</name>
</gene>